<evidence type="ECO:0000313" key="2">
    <source>
        <dbReference type="EMBL" id="KAL3764431.1"/>
    </source>
</evidence>
<keyword evidence="1" id="KW-0677">Repeat</keyword>
<dbReference type="PANTHER" id="PTHR24111">
    <property type="entry name" value="LEUCINE-RICH REPEAT-CONTAINING PROTEIN 34"/>
    <property type="match status" value="1"/>
</dbReference>
<proteinExistence type="predicted"/>
<evidence type="ECO:0000313" key="3">
    <source>
        <dbReference type="Proteomes" id="UP001530293"/>
    </source>
</evidence>
<protein>
    <submittedName>
        <fullName evidence="2">Uncharacterized protein</fullName>
    </submittedName>
</protein>
<dbReference type="SUPFAM" id="SSF52047">
    <property type="entry name" value="RNI-like"/>
    <property type="match status" value="1"/>
</dbReference>
<gene>
    <name evidence="2" type="ORF">ACHAWU_004937</name>
</gene>
<organism evidence="2 3">
    <name type="scientific">Discostella pseudostelligera</name>
    <dbReference type="NCBI Taxonomy" id="259834"/>
    <lineage>
        <taxon>Eukaryota</taxon>
        <taxon>Sar</taxon>
        <taxon>Stramenopiles</taxon>
        <taxon>Ochrophyta</taxon>
        <taxon>Bacillariophyta</taxon>
        <taxon>Coscinodiscophyceae</taxon>
        <taxon>Thalassiosirophycidae</taxon>
        <taxon>Stephanodiscales</taxon>
        <taxon>Stephanodiscaceae</taxon>
        <taxon>Discostella</taxon>
    </lineage>
</organism>
<name>A0ABD3MK18_9STRA</name>
<reference evidence="2 3" key="1">
    <citation type="submission" date="2024-10" db="EMBL/GenBank/DDBJ databases">
        <title>Updated reference genomes for cyclostephanoid diatoms.</title>
        <authorList>
            <person name="Roberts W.R."/>
            <person name="Alverson A.J."/>
        </authorList>
    </citation>
    <scope>NUCLEOTIDE SEQUENCE [LARGE SCALE GENOMIC DNA]</scope>
    <source>
        <strain evidence="2 3">AJA232-27</strain>
    </source>
</reference>
<dbReference type="InterPro" id="IPR052201">
    <property type="entry name" value="LRR-containing_regulator"/>
</dbReference>
<dbReference type="InterPro" id="IPR032675">
    <property type="entry name" value="LRR_dom_sf"/>
</dbReference>
<dbReference type="Gene3D" id="3.80.10.10">
    <property type="entry name" value="Ribonuclease Inhibitor"/>
    <property type="match status" value="1"/>
</dbReference>
<comment type="caution">
    <text evidence="2">The sequence shown here is derived from an EMBL/GenBank/DDBJ whole genome shotgun (WGS) entry which is preliminary data.</text>
</comment>
<dbReference type="Proteomes" id="UP001530293">
    <property type="component" value="Unassembled WGS sequence"/>
</dbReference>
<sequence length="444" mass="50594">MENDAGFFVPPTHGYSYLPFNAATLGRLYRNDPELTNLRFRAWFEGADQIIADSKFLTSVLIDGKESSMSKNDDWCGDACRGLVRNRSIRSFCMSIPSHRPCRGWFRALSRFFERNSKLYHIQLQGSFFGIRGPLPPNNGFDDYCIALLNTALIRNATLTRLDLFGDFNLTAKGWETFAAALSHPDCYLECLTLGNSGKFGDEDISCLGEALAVNGRLITLVFIRQRSITSSGWRGFARCFNNPNSALVNLILFECNIDADGATEIVSALSENARLEELSMTNNNHLREKDWSDLSRVLCDKTSIERTFSSNHTLRKLHAKRWLNEGVESDEDEENWNEEDYDSLIVDGRIKNDIERSFWMNYNANKAEVARFKILKHHFPRGDIVGDVFASMAESQIIKNLEETVMFNFVRNHPELFDIRNKSAVVTNRKAAAKKRKRQPLHG</sequence>
<dbReference type="EMBL" id="JALLBG020000105">
    <property type="protein sequence ID" value="KAL3764431.1"/>
    <property type="molecule type" value="Genomic_DNA"/>
</dbReference>
<accession>A0ABD3MK18</accession>
<dbReference type="AlphaFoldDB" id="A0ABD3MK18"/>
<dbReference type="PANTHER" id="PTHR24111:SF0">
    <property type="entry name" value="LEUCINE-RICH REPEAT-CONTAINING PROTEIN"/>
    <property type="match status" value="1"/>
</dbReference>
<keyword evidence="3" id="KW-1185">Reference proteome</keyword>
<evidence type="ECO:0000256" key="1">
    <source>
        <dbReference type="ARBA" id="ARBA00022737"/>
    </source>
</evidence>